<feature type="coiled-coil region" evidence="1">
    <location>
        <begin position="18"/>
        <end position="71"/>
    </location>
</feature>
<protein>
    <submittedName>
        <fullName evidence="2">Uncharacterized protein</fullName>
    </submittedName>
</protein>
<keyword evidence="3" id="KW-1185">Reference proteome</keyword>
<dbReference type="Proteomes" id="UP000265618">
    <property type="component" value="Unassembled WGS sequence"/>
</dbReference>
<comment type="caution">
    <text evidence="2">The sequence shown here is derived from an EMBL/GenBank/DDBJ whole genome shotgun (WGS) entry which is preliminary data.</text>
</comment>
<name>A0A9K3CV11_9EUKA</name>
<accession>A0A9K3CV11</accession>
<evidence type="ECO:0000256" key="1">
    <source>
        <dbReference type="SAM" id="Coils"/>
    </source>
</evidence>
<organism evidence="2 3">
    <name type="scientific">Kipferlia bialata</name>
    <dbReference type="NCBI Taxonomy" id="797122"/>
    <lineage>
        <taxon>Eukaryota</taxon>
        <taxon>Metamonada</taxon>
        <taxon>Carpediemonas-like organisms</taxon>
        <taxon>Kipferlia</taxon>
    </lineage>
</organism>
<dbReference type="EMBL" id="BDIP01000596">
    <property type="protein sequence ID" value="GIQ82114.1"/>
    <property type="molecule type" value="Genomic_DNA"/>
</dbReference>
<evidence type="ECO:0000313" key="3">
    <source>
        <dbReference type="Proteomes" id="UP000265618"/>
    </source>
</evidence>
<proteinExistence type="predicted"/>
<reference evidence="2 3" key="1">
    <citation type="journal article" date="2018" name="PLoS ONE">
        <title>The draft genome of Kipferlia bialata reveals reductive genome evolution in fornicate parasites.</title>
        <authorList>
            <person name="Tanifuji G."/>
            <person name="Takabayashi S."/>
            <person name="Kume K."/>
            <person name="Takagi M."/>
            <person name="Nakayama T."/>
            <person name="Kamikawa R."/>
            <person name="Inagaki Y."/>
            <person name="Hashimoto T."/>
        </authorList>
    </citation>
    <scope>NUCLEOTIDE SEQUENCE [LARGE SCALE GENOMIC DNA]</scope>
    <source>
        <strain evidence="2">NY0173</strain>
    </source>
</reference>
<keyword evidence="1" id="KW-0175">Coiled coil</keyword>
<feature type="coiled-coil region" evidence="1">
    <location>
        <begin position="117"/>
        <end position="144"/>
    </location>
</feature>
<gene>
    <name evidence="2" type="ORF">KIPB_003197</name>
</gene>
<evidence type="ECO:0000313" key="2">
    <source>
        <dbReference type="EMBL" id="GIQ82114.1"/>
    </source>
</evidence>
<sequence>MALLRDSLAEPTPGALAEAGLAQELDAARQEMARIVEDVRYSAAVGEQKEIEAEARERQAQEAKVERLRTLVQTLRQPSLPRAPDPAVSGRVAEELAAAHMRLTDATCAASRDSARLAVLEGQRDALKTELDTLRRQYQKGIRRG</sequence>
<dbReference type="AlphaFoldDB" id="A0A9K3CV11"/>